<sequence>MQSSALTLVMPETSKTAFRATSSIISAALEDIADLPIIPREIEEILTIRAEGIVGWRQTSSERGNKVERDGSPFTYSTHGLWKICSTAAPWTNEERRRRR</sequence>
<gene>
    <name evidence="1" type="ORF">Rleg4DRAFT_6072</name>
</gene>
<dbReference type="EMBL" id="JH719393">
    <property type="protein sequence ID" value="EJC84262.1"/>
    <property type="molecule type" value="Genomic_DNA"/>
</dbReference>
<protein>
    <submittedName>
        <fullName evidence="1">Uncharacterized protein</fullName>
    </submittedName>
</protein>
<name>J0CKL5_RHILT</name>
<dbReference type="Proteomes" id="UP000005732">
    <property type="component" value="Unassembled WGS sequence"/>
</dbReference>
<dbReference type="HOGENOM" id="CLU_2303743_0_0_5"/>
<organism evidence="1 2">
    <name type="scientific">Rhizobium leguminosarum bv. trifolii WSM2297</name>
    <dbReference type="NCBI Taxonomy" id="754762"/>
    <lineage>
        <taxon>Bacteria</taxon>
        <taxon>Pseudomonadati</taxon>
        <taxon>Pseudomonadota</taxon>
        <taxon>Alphaproteobacteria</taxon>
        <taxon>Hyphomicrobiales</taxon>
        <taxon>Rhizobiaceae</taxon>
        <taxon>Rhizobium/Agrobacterium group</taxon>
        <taxon>Rhizobium</taxon>
    </lineage>
</organism>
<accession>J0CKL5</accession>
<dbReference type="AlphaFoldDB" id="J0CKL5"/>
<reference evidence="1 2" key="1">
    <citation type="submission" date="2012-02" db="EMBL/GenBank/DDBJ databases">
        <title>Improved High-Quality Draft Sequence of Rhizobium leguminosarum bv. trifolii WSM2297.</title>
        <authorList>
            <consortium name="US DOE Joint Genome Institute"/>
            <person name="Lucas S."/>
            <person name="Han J."/>
            <person name="Lapidus A."/>
            <person name="Cheng J.-F."/>
            <person name="Goodwin L."/>
            <person name="Pitluck S."/>
            <person name="Peters L."/>
            <person name="Ovchinnikova G."/>
            <person name="Zhang X."/>
            <person name="Detter J.C."/>
            <person name="Han C."/>
            <person name="Tapia R."/>
            <person name="Land M."/>
            <person name="Hauser L."/>
            <person name="Kyrpides N."/>
            <person name="Ivanova N."/>
            <person name="Pagani I."/>
            <person name="Brau L."/>
            <person name="Yates R."/>
            <person name="O'Hara G."/>
            <person name="Rui T."/>
            <person name="Howieson J."/>
            <person name="Reeve W."/>
            <person name="Woyke T."/>
        </authorList>
    </citation>
    <scope>NUCLEOTIDE SEQUENCE [LARGE SCALE GENOMIC DNA]</scope>
    <source>
        <strain evidence="1 2">WSM2297</strain>
    </source>
</reference>
<proteinExistence type="predicted"/>
<evidence type="ECO:0000313" key="2">
    <source>
        <dbReference type="Proteomes" id="UP000005732"/>
    </source>
</evidence>
<evidence type="ECO:0000313" key="1">
    <source>
        <dbReference type="EMBL" id="EJC84262.1"/>
    </source>
</evidence>